<evidence type="ECO:0000313" key="3">
    <source>
        <dbReference type="EMBL" id="KAK6915120.1"/>
    </source>
</evidence>
<accession>A0AAN8YWQ0</accession>
<evidence type="ECO:0000259" key="2">
    <source>
        <dbReference type="Pfam" id="PF07731"/>
    </source>
</evidence>
<dbReference type="Proteomes" id="UP001370490">
    <property type="component" value="Unassembled WGS sequence"/>
</dbReference>
<sequence length="61" mass="7290">MLRRPNLSLHHHVLYCHLHPKNNDTAMQSYHLDSYSFFVVGMNYGNWTKDSRPRKAIQISY</sequence>
<evidence type="ECO:0000313" key="4">
    <source>
        <dbReference type="Proteomes" id="UP001370490"/>
    </source>
</evidence>
<proteinExistence type="inferred from homology"/>
<dbReference type="GO" id="GO:0005507">
    <property type="term" value="F:copper ion binding"/>
    <property type="evidence" value="ECO:0007669"/>
    <property type="project" value="InterPro"/>
</dbReference>
<gene>
    <name evidence="3" type="ORF">RJ641_020237</name>
</gene>
<evidence type="ECO:0000256" key="1">
    <source>
        <dbReference type="ARBA" id="ARBA00010609"/>
    </source>
</evidence>
<name>A0AAN8YWQ0_9MAGN</name>
<dbReference type="Pfam" id="PF07731">
    <property type="entry name" value="Cu-oxidase_2"/>
    <property type="match status" value="1"/>
</dbReference>
<dbReference type="AlphaFoldDB" id="A0AAN8YWQ0"/>
<protein>
    <submittedName>
        <fullName evidence="3">Multicopper oxidase, C-terminal</fullName>
    </submittedName>
</protein>
<dbReference type="EMBL" id="JBAMMX010000025">
    <property type="protein sequence ID" value="KAK6915120.1"/>
    <property type="molecule type" value="Genomic_DNA"/>
</dbReference>
<comment type="caution">
    <text evidence="3">The sequence shown here is derived from an EMBL/GenBank/DDBJ whole genome shotgun (WGS) entry which is preliminary data.</text>
</comment>
<keyword evidence="4" id="KW-1185">Reference proteome</keyword>
<reference evidence="3 4" key="1">
    <citation type="submission" date="2023-12" db="EMBL/GenBank/DDBJ databases">
        <title>A high-quality genome assembly for Dillenia turbinata (Dilleniales).</title>
        <authorList>
            <person name="Chanderbali A."/>
        </authorList>
    </citation>
    <scope>NUCLEOTIDE SEQUENCE [LARGE SCALE GENOMIC DNA]</scope>
    <source>
        <strain evidence="3">LSX21</strain>
        <tissue evidence="3">Leaf</tissue>
    </source>
</reference>
<organism evidence="3 4">
    <name type="scientific">Dillenia turbinata</name>
    <dbReference type="NCBI Taxonomy" id="194707"/>
    <lineage>
        <taxon>Eukaryota</taxon>
        <taxon>Viridiplantae</taxon>
        <taxon>Streptophyta</taxon>
        <taxon>Embryophyta</taxon>
        <taxon>Tracheophyta</taxon>
        <taxon>Spermatophyta</taxon>
        <taxon>Magnoliopsida</taxon>
        <taxon>eudicotyledons</taxon>
        <taxon>Gunneridae</taxon>
        <taxon>Pentapetalae</taxon>
        <taxon>Dilleniales</taxon>
        <taxon>Dilleniaceae</taxon>
        <taxon>Dillenia</taxon>
    </lineage>
</organism>
<comment type="similarity">
    <text evidence="1">Belongs to the multicopper oxidase family.</text>
</comment>
<dbReference type="GO" id="GO:0016491">
    <property type="term" value="F:oxidoreductase activity"/>
    <property type="evidence" value="ECO:0007669"/>
    <property type="project" value="InterPro"/>
</dbReference>
<dbReference type="InterPro" id="IPR011706">
    <property type="entry name" value="Cu-oxidase_C"/>
</dbReference>
<feature type="domain" description="Plastocyanin-like" evidence="2">
    <location>
        <begin position="21"/>
        <end position="54"/>
    </location>
</feature>